<dbReference type="Proteomes" id="UP001162483">
    <property type="component" value="Unassembled WGS sequence"/>
</dbReference>
<dbReference type="Gene3D" id="2.60.40.10">
    <property type="entry name" value="Immunoglobulins"/>
    <property type="match status" value="1"/>
</dbReference>
<dbReference type="PANTHER" id="PTHR21508:SF4">
    <property type="entry name" value="MITOGUARDIN 2"/>
    <property type="match status" value="1"/>
</dbReference>
<evidence type="ECO:0000313" key="3">
    <source>
        <dbReference type="EMBL" id="CAI9604926.1"/>
    </source>
</evidence>
<gene>
    <name evidence="3" type="ORF">SPARVUS_LOCUS13523273</name>
</gene>
<comment type="caution">
    <text evidence="3">The sequence shown here is derived from an EMBL/GenBank/DDBJ whole genome shotgun (WGS) entry which is preliminary data.</text>
</comment>
<feature type="compositionally biased region" description="Basic and acidic residues" evidence="1">
    <location>
        <begin position="57"/>
        <end position="85"/>
    </location>
</feature>
<feature type="region of interest" description="Disordered" evidence="1">
    <location>
        <begin position="57"/>
        <end position="95"/>
    </location>
</feature>
<keyword evidence="4" id="KW-1185">Reference proteome</keyword>
<dbReference type="EMBL" id="CATNWA010018046">
    <property type="protein sequence ID" value="CAI9604926.1"/>
    <property type="molecule type" value="Genomic_DNA"/>
</dbReference>
<dbReference type="Pfam" id="PF07679">
    <property type="entry name" value="I-set"/>
    <property type="match status" value="1"/>
</dbReference>
<proteinExistence type="predicted"/>
<reference evidence="3" key="1">
    <citation type="submission" date="2023-05" db="EMBL/GenBank/DDBJ databases">
        <authorList>
            <person name="Stuckert A."/>
        </authorList>
    </citation>
    <scope>NUCLEOTIDE SEQUENCE</scope>
</reference>
<dbReference type="InterPro" id="IPR013098">
    <property type="entry name" value="Ig_I-set"/>
</dbReference>
<evidence type="ECO:0000313" key="4">
    <source>
        <dbReference type="Proteomes" id="UP001162483"/>
    </source>
</evidence>
<accession>A0ABN9G812</accession>
<feature type="region of interest" description="Disordered" evidence="1">
    <location>
        <begin position="135"/>
        <end position="162"/>
    </location>
</feature>
<evidence type="ECO:0000256" key="1">
    <source>
        <dbReference type="SAM" id="MobiDB-lite"/>
    </source>
</evidence>
<dbReference type="InterPro" id="IPR036179">
    <property type="entry name" value="Ig-like_dom_sf"/>
</dbReference>
<feature type="domain" description="Ig-like" evidence="2">
    <location>
        <begin position="167"/>
        <end position="255"/>
    </location>
</feature>
<dbReference type="InterPro" id="IPR013783">
    <property type="entry name" value="Ig-like_fold"/>
</dbReference>
<dbReference type="PROSITE" id="PS50835">
    <property type="entry name" value="IG_LIKE"/>
    <property type="match status" value="1"/>
</dbReference>
<protein>
    <recommendedName>
        <fullName evidence="2">Ig-like domain-containing protein</fullName>
    </recommendedName>
</protein>
<evidence type="ECO:0000259" key="2">
    <source>
        <dbReference type="PROSITE" id="PS50835"/>
    </source>
</evidence>
<organism evidence="3 4">
    <name type="scientific">Staurois parvus</name>
    <dbReference type="NCBI Taxonomy" id="386267"/>
    <lineage>
        <taxon>Eukaryota</taxon>
        <taxon>Metazoa</taxon>
        <taxon>Chordata</taxon>
        <taxon>Craniata</taxon>
        <taxon>Vertebrata</taxon>
        <taxon>Euteleostomi</taxon>
        <taxon>Amphibia</taxon>
        <taxon>Batrachia</taxon>
        <taxon>Anura</taxon>
        <taxon>Neobatrachia</taxon>
        <taxon>Ranoidea</taxon>
        <taxon>Ranidae</taxon>
        <taxon>Staurois</taxon>
    </lineage>
</organism>
<dbReference type="SMART" id="SM00409">
    <property type="entry name" value="IG"/>
    <property type="match status" value="1"/>
</dbReference>
<dbReference type="SUPFAM" id="SSF48726">
    <property type="entry name" value="Immunoglobulin"/>
    <property type="match status" value="1"/>
</dbReference>
<dbReference type="PANTHER" id="PTHR21508">
    <property type="entry name" value="MITOGUARDIN"/>
    <property type="match status" value="1"/>
</dbReference>
<dbReference type="InterPro" id="IPR007110">
    <property type="entry name" value="Ig-like_dom"/>
</dbReference>
<name>A0ABN9G812_9NEOB</name>
<sequence length="261" mass="30763">MGEEEINESYEVLSREYEELIKLKRAGSIQAKNLKSKFEKIGKLTEEEIQKKVEEERLRRKAEDDELKEREAEHFHEDEDVDVRPAVKSHAPFSHKVNMKARFEQMARAREEEEQRRIEEQKLLRMQFEQQEIDAALQKKREDDDEEETSVNGSQYEDEELARSGAPWFKKPLKNISVVDGEPVRFTVKITGEPKPEVTWWFEGEMLQDSEDYQYIERGETYCLYLPETFPEDEGEYMCKVVNSRGTAASSCILSIETDDY</sequence>
<dbReference type="InterPro" id="IPR003599">
    <property type="entry name" value="Ig_sub"/>
</dbReference>